<name>A0A3F3PMF2_9EURO</name>
<organism evidence="1 2">
    <name type="scientific">Aspergillus welwitschiae</name>
    <dbReference type="NCBI Taxonomy" id="1341132"/>
    <lineage>
        <taxon>Eukaryota</taxon>
        <taxon>Fungi</taxon>
        <taxon>Dikarya</taxon>
        <taxon>Ascomycota</taxon>
        <taxon>Pezizomycotina</taxon>
        <taxon>Eurotiomycetes</taxon>
        <taxon>Eurotiomycetidae</taxon>
        <taxon>Eurotiales</taxon>
        <taxon>Aspergillaceae</taxon>
        <taxon>Aspergillus</taxon>
        <taxon>Aspergillus subgen. Circumdati</taxon>
    </lineage>
</organism>
<gene>
    <name evidence="1" type="ORF">BDQ94DRAFT_101162</name>
</gene>
<keyword evidence="2" id="KW-1185">Reference proteome</keyword>
<protein>
    <submittedName>
        <fullName evidence="1">Uncharacterized protein</fullName>
    </submittedName>
</protein>
<evidence type="ECO:0000313" key="1">
    <source>
        <dbReference type="EMBL" id="RDH28121.1"/>
    </source>
</evidence>
<accession>A0A3F3PMF2</accession>
<proteinExistence type="predicted"/>
<reference evidence="1 2" key="1">
    <citation type="submission" date="2018-07" db="EMBL/GenBank/DDBJ databases">
        <title>The genomes of Aspergillus section Nigri reveals drivers in fungal speciation.</title>
        <authorList>
            <consortium name="DOE Joint Genome Institute"/>
            <person name="Vesth T.C."/>
            <person name="Nybo J."/>
            <person name="Theobald S."/>
            <person name="Brandl J."/>
            <person name="Frisvad J.C."/>
            <person name="Nielsen K.F."/>
            <person name="Lyhne E.K."/>
            <person name="Kogle M.E."/>
            <person name="Kuo A."/>
            <person name="Riley R."/>
            <person name="Clum A."/>
            <person name="Nolan M."/>
            <person name="Lipzen A."/>
            <person name="Salamov A."/>
            <person name="Henrissat B."/>
            <person name="Wiebenga A."/>
            <person name="De vries R.P."/>
            <person name="Grigoriev I.V."/>
            <person name="Mortensen U.H."/>
            <person name="Andersen M.R."/>
            <person name="Baker S.E."/>
        </authorList>
    </citation>
    <scope>NUCLEOTIDE SEQUENCE [LARGE SCALE GENOMIC DNA]</scope>
    <source>
        <strain evidence="1 2">CBS 139.54b</strain>
    </source>
</reference>
<dbReference type="EMBL" id="KZ852079">
    <property type="protein sequence ID" value="RDH28121.1"/>
    <property type="molecule type" value="Genomic_DNA"/>
</dbReference>
<dbReference type="AlphaFoldDB" id="A0A3F3PMF2"/>
<evidence type="ECO:0000313" key="2">
    <source>
        <dbReference type="Proteomes" id="UP000253729"/>
    </source>
</evidence>
<dbReference type="RefSeq" id="XP_026621143.1">
    <property type="nucleotide sequence ID" value="XM_026763347.1"/>
</dbReference>
<dbReference type="Proteomes" id="UP000253729">
    <property type="component" value="Unassembled WGS sequence"/>
</dbReference>
<dbReference type="GeneID" id="38131703"/>
<sequence>MLMMGYGYDDSAIQNAIWMCLSKQIHRAKELFQVQRFRALANLNPAPSGPVTTKYSIVSLLVI</sequence>